<dbReference type="InterPro" id="IPR004685">
    <property type="entry name" value="Brnchd-chn_aa_trnsp_Livcs"/>
</dbReference>
<organism evidence="10 11">
    <name type="scientific">Clostridium symbiosum</name>
    <name type="common">Bacteroides symbiosus</name>
    <dbReference type="NCBI Taxonomy" id="1512"/>
    <lineage>
        <taxon>Bacteria</taxon>
        <taxon>Bacillati</taxon>
        <taxon>Bacillota</taxon>
        <taxon>Clostridia</taxon>
        <taxon>Lachnospirales</taxon>
        <taxon>Lachnospiraceae</taxon>
        <taxon>Otoolea</taxon>
    </lineage>
</organism>
<dbReference type="GO" id="GO:0005886">
    <property type="term" value="C:plasma membrane"/>
    <property type="evidence" value="ECO:0007669"/>
    <property type="project" value="UniProtKB-SubCell"/>
</dbReference>
<evidence type="ECO:0000256" key="9">
    <source>
        <dbReference type="RuleBase" id="RU362122"/>
    </source>
</evidence>
<keyword evidence="3 9" id="KW-0813">Transport</keyword>
<comment type="similarity">
    <text evidence="2 9">Belongs to the branched chain amino acid transporter family.</text>
</comment>
<feature type="transmembrane region" description="Helical" evidence="9">
    <location>
        <begin position="122"/>
        <end position="141"/>
    </location>
</feature>
<feature type="transmembrane region" description="Helical" evidence="9">
    <location>
        <begin position="153"/>
        <end position="172"/>
    </location>
</feature>
<evidence type="ECO:0000256" key="4">
    <source>
        <dbReference type="ARBA" id="ARBA00022475"/>
    </source>
</evidence>
<dbReference type="RefSeq" id="WP_003509556.1">
    <property type="nucleotide sequence ID" value="NZ_CABHNX010000212.1"/>
</dbReference>
<dbReference type="GO" id="GO:0005304">
    <property type="term" value="F:L-valine transmembrane transporter activity"/>
    <property type="evidence" value="ECO:0007669"/>
    <property type="project" value="TreeGrafter"/>
</dbReference>
<keyword evidence="8 9" id="KW-0472">Membrane</keyword>
<evidence type="ECO:0000313" key="10">
    <source>
        <dbReference type="EMBL" id="MCK0084820.1"/>
    </source>
</evidence>
<comment type="function">
    <text evidence="9">Component of the transport system for branched-chain amino acids.</text>
</comment>
<protein>
    <recommendedName>
        <fullName evidence="9">Branched-chain amino acid transport system carrier protein</fullName>
    </recommendedName>
</protein>
<feature type="transmembrane region" description="Helical" evidence="9">
    <location>
        <begin position="375"/>
        <end position="391"/>
    </location>
</feature>
<feature type="transmembrane region" description="Helical" evidence="9">
    <location>
        <begin position="343"/>
        <end position="363"/>
    </location>
</feature>
<feature type="transmembrane region" description="Helical" evidence="9">
    <location>
        <begin position="78"/>
        <end position="102"/>
    </location>
</feature>
<evidence type="ECO:0000256" key="1">
    <source>
        <dbReference type="ARBA" id="ARBA00004651"/>
    </source>
</evidence>
<feature type="transmembrane region" description="Helical" evidence="9">
    <location>
        <begin position="12"/>
        <end position="31"/>
    </location>
</feature>
<dbReference type="GO" id="GO:0015818">
    <property type="term" value="P:isoleucine transport"/>
    <property type="evidence" value="ECO:0007669"/>
    <property type="project" value="TreeGrafter"/>
</dbReference>
<comment type="caution">
    <text evidence="10">The sequence shown here is derived from an EMBL/GenBank/DDBJ whole genome shotgun (WGS) entry which is preliminary data.</text>
</comment>
<keyword evidence="4" id="KW-1003">Cell membrane</keyword>
<feature type="transmembrane region" description="Helical" evidence="9">
    <location>
        <begin position="202"/>
        <end position="220"/>
    </location>
</feature>
<evidence type="ECO:0000313" key="11">
    <source>
        <dbReference type="Proteomes" id="UP001203136"/>
    </source>
</evidence>
<keyword evidence="5 9" id="KW-0812">Transmembrane</keyword>
<keyword evidence="6 9" id="KW-0029">Amino-acid transport</keyword>
<dbReference type="AlphaFoldDB" id="A0AAW5EZT4"/>
<dbReference type="EMBL" id="JAINVB010000001">
    <property type="protein sequence ID" value="MCK0084820.1"/>
    <property type="molecule type" value="Genomic_DNA"/>
</dbReference>
<dbReference type="GO" id="GO:0015190">
    <property type="term" value="F:L-leucine transmembrane transporter activity"/>
    <property type="evidence" value="ECO:0007669"/>
    <property type="project" value="TreeGrafter"/>
</dbReference>
<evidence type="ECO:0000256" key="6">
    <source>
        <dbReference type="ARBA" id="ARBA00022970"/>
    </source>
</evidence>
<evidence type="ECO:0000256" key="3">
    <source>
        <dbReference type="ARBA" id="ARBA00022448"/>
    </source>
</evidence>
<dbReference type="Proteomes" id="UP001203136">
    <property type="component" value="Unassembled WGS sequence"/>
</dbReference>
<dbReference type="Pfam" id="PF05525">
    <property type="entry name" value="Branch_AA_trans"/>
    <property type="match status" value="1"/>
</dbReference>
<dbReference type="NCBIfam" id="TIGR00796">
    <property type="entry name" value="livcs"/>
    <property type="match status" value="1"/>
</dbReference>
<evidence type="ECO:0000256" key="8">
    <source>
        <dbReference type="ARBA" id="ARBA00023136"/>
    </source>
</evidence>
<dbReference type="GO" id="GO:0015820">
    <property type="term" value="P:L-leucine transport"/>
    <property type="evidence" value="ECO:0007669"/>
    <property type="project" value="TreeGrafter"/>
</dbReference>
<evidence type="ECO:0000256" key="5">
    <source>
        <dbReference type="ARBA" id="ARBA00022692"/>
    </source>
</evidence>
<evidence type="ECO:0000256" key="7">
    <source>
        <dbReference type="ARBA" id="ARBA00022989"/>
    </source>
</evidence>
<dbReference type="PANTHER" id="PTHR30588:SF0">
    <property type="entry name" value="BRANCHED-CHAIN AMINO ACID PERMEASE BRNQ"/>
    <property type="match status" value="1"/>
</dbReference>
<sequence>MDRSERLSGKKVLIVGLTLFSMFFGAGNLIFPPFLAVQAGTSIIPAAAGFLISAVGLPVLGVIAVARSGGLEKLAGRVHPAFAQLFTILIYLSIGPFLAIPRTAGTSFEMTLLPLVGEGGKAAGQLLYSVVFFTIAMVMAFNPDKLTERLGKILCPALLILIFVMFAGSVFYHQTISGEPAGAYQRAAAVTGFLEGYQTMDTIAALNFGIVIALNIRAMGVREDSQVVRTTIHSGMIAGLLLALIYMALAYVGGQVQAEAASLDNGARILTFAAGRFYGNAGALLLGVIFFIACLNTCIGLLSCCSKYFSTLVPGIGYRAWVVLFAVTSVVIANAGLSRILAFSVPVLNAIYPVAIVLIALSFIHRGEGAGRKMYPAAILLTGIVSVIYSLEQTRIVIPVITGAVSLLPGYGLGLGWLIPAAIGIGIGRMLPEHSR</sequence>
<dbReference type="GO" id="GO:0015188">
    <property type="term" value="F:L-isoleucine transmembrane transporter activity"/>
    <property type="evidence" value="ECO:0007669"/>
    <property type="project" value="TreeGrafter"/>
</dbReference>
<evidence type="ECO:0000256" key="2">
    <source>
        <dbReference type="ARBA" id="ARBA00008540"/>
    </source>
</evidence>
<feature type="transmembrane region" description="Helical" evidence="9">
    <location>
        <begin position="281"/>
        <end position="304"/>
    </location>
</feature>
<proteinExistence type="inferred from homology"/>
<dbReference type="PANTHER" id="PTHR30588">
    <property type="entry name" value="BRANCHED-CHAIN AMINO ACID TRANSPORT SYSTEM 2 CARRIER PROTEIN"/>
    <property type="match status" value="1"/>
</dbReference>
<keyword evidence="7 9" id="KW-1133">Transmembrane helix</keyword>
<feature type="transmembrane region" description="Helical" evidence="9">
    <location>
        <begin position="43"/>
        <end position="66"/>
    </location>
</feature>
<gene>
    <name evidence="10" type="primary">brnQ</name>
    <name evidence="10" type="ORF">K5I21_02790</name>
</gene>
<feature type="transmembrane region" description="Helical" evidence="9">
    <location>
        <begin position="316"/>
        <end position="337"/>
    </location>
</feature>
<name>A0AAW5EZT4_CLOSY</name>
<feature type="transmembrane region" description="Helical" evidence="9">
    <location>
        <begin position="232"/>
        <end position="253"/>
    </location>
</feature>
<feature type="transmembrane region" description="Helical" evidence="9">
    <location>
        <begin position="411"/>
        <end position="431"/>
    </location>
</feature>
<reference evidence="10" key="1">
    <citation type="journal article" date="2022" name="Cell Host Microbe">
        <title>Colonization of the live biotherapeutic product VE303 and modulation of the microbiota and metabolites in healthy volunteers.</title>
        <authorList>
            <person name="Dsouza M."/>
            <person name="Menon R."/>
            <person name="Crossette E."/>
            <person name="Bhattarai S.K."/>
            <person name="Schneider J."/>
            <person name="Kim Y.G."/>
            <person name="Reddy S."/>
            <person name="Caballero S."/>
            <person name="Felix C."/>
            <person name="Cornacchione L."/>
            <person name="Hendrickson J."/>
            <person name="Watson A.R."/>
            <person name="Minot S.S."/>
            <person name="Greenfield N."/>
            <person name="Schopf L."/>
            <person name="Szabady R."/>
            <person name="Patarroyo J."/>
            <person name="Smith W."/>
            <person name="Harrison P."/>
            <person name="Kuijper E.J."/>
            <person name="Kelly C.P."/>
            <person name="Olle B."/>
            <person name="Bobilev D."/>
            <person name="Silber J.L."/>
            <person name="Bucci V."/>
            <person name="Roberts B."/>
            <person name="Faith J."/>
            <person name="Norman J.M."/>
        </authorList>
    </citation>
    <scope>NUCLEOTIDE SEQUENCE</scope>
    <source>
        <strain evidence="10">VE303-04</strain>
    </source>
</reference>
<accession>A0AAW5EZT4</accession>
<comment type="subcellular location">
    <subcellularLocation>
        <location evidence="1 9">Cell membrane</location>
        <topology evidence="1 9">Multi-pass membrane protein</topology>
    </subcellularLocation>
</comment>